<accession>A0A8J2FUM4</accession>
<dbReference type="Proteomes" id="UP000663859">
    <property type="component" value="Unassembled WGS sequence"/>
</dbReference>
<evidence type="ECO:0000313" key="1">
    <source>
        <dbReference type="EMBL" id="CAF0704215.1"/>
    </source>
</evidence>
<evidence type="ECO:0000313" key="2">
    <source>
        <dbReference type="Proteomes" id="UP000663859"/>
    </source>
</evidence>
<protein>
    <submittedName>
        <fullName evidence="1">Uncharacterized protein</fullName>
    </submittedName>
</protein>
<gene>
    <name evidence="1" type="ORF">MPNT_600001</name>
</gene>
<dbReference type="EMBL" id="CAJNOB010000057">
    <property type="protein sequence ID" value="CAF0704215.1"/>
    <property type="molecule type" value="Genomic_DNA"/>
</dbReference>
<organism evidence="1 2">
    <name type="scientific">Candidatus Methylacidithermus pantelleriae</name>
    <dbReference type="NCBI Taxonomy" id="2744239"/>
    <lineage>
        <taxon>Bacteria</taxon>
        <taxon>Pseudomonadati</taxon>
        <taxon>Verrucomicrobiota</taxon>
        <taxon>Methylacidiphilae</taxon>
        <taxon>Methylacidiphilales</taxon>
        <taxon>Methylacidiphilaceae</taxon>
        <taxon>Candidatus Methylacidithermus</taxon>
    </lineage>
</organism>
<comment type="caution">
    <text evidence="1">The sequence shown here is derived from an EMBL/GenBank/DDBJ whole genome shotgun (WGS) entry which is preliminary data.</text>
</comment>
<name>A0A8J2FUM4_9BACT</name>
<proteinExistence type="predicted"/>
<keyword evidence="2" id="KW-1185">Reference proteome</keyword>
<sequence>MGKAIKGNRAIVFGIWVFGTTAPLNCATLRETLFWQENGHKEAITLWVSGKQFRVDRPAEALSVLFDPETERFTGLEHRDGRYWAFCWSKIEKLCRNTEQAKEIMSVSPWPEERRSPPFYPPSVQGPDRDLWHGKKLVWRPVPNGEKDQRFLWKAVDPERGSLEAWCVPSLSQEWQGIVGPVCRATRRLRIAVIRSLFPEKVITVWETLPLKAGQPVEVVWTEPKKISARLIREVLTEPNPRLFQVPSNYVPTHLAALEGLED</sequence>
<dbReference type="AlphaFoldDB" id="A0A8J2FUM4"/>
<reference evidence="1" key="1">
    <citation type="submission" date="2021-02" db="EMBL/GenBank/DDBJ databases">
        <authorList>
            <person name="Cremers G."/>
            <person name="Picone N."/>
        </authorList>
    </citation>
    <scope>NUCLEOTIDE SEQUENCE</scope>
    <source>
        <strain evidence="1">PQ17</strain>
    </source>
</reference>
<dbReference type="RefSeq" id="WP_174583567.1">
    <property type="nucleotide sequence ID" value="NZ_CAJNOB010000057.1"/>
</dbReference>